<dbReference type="Gene3D" id="1.10.287.470">
    <property type="entry name" value="Helix hairpin bin"/>
    <property type="match status" value="1"/>
</dbReference>
<dbReference type="PROSITE" id="PS51257">
    <property type="entry name" value="PROKAR_LIPOPROTEIN"/>
    <property type="match status" value="1"/>
</dbReference>
<dbReference type="SUPFAM" id="SSF111369">
    <property type="entry name" value="HlyD-like secretion proteins"/>
    <property type="match status" value="1"/>
</dbReference>
<evidence type="ECO:0000313" key="2">
    <source>
        <dbReference type="Proteomes" id="UP000249239"/>
    </source>
</evidence>
<dbReference type="GO" id="GO:1990281">
    <property type="term" value="C:efflux pump complex"/>
    <property type="evidence" value="ECO:0007669"/>
    <property type="project" value="TreeGrafter"/>
</dbReference>
<dbReference type="Gene3D" id="2.40.50.100">
    <property type="match status" value="1"/>
</dbReference>
<dbReference type="Gene3D" id="2.40.30.170">
    <property type="match status" value="1"/>
</dbReference>
<organism evidence="1 2">
    <name type="scientific">Breznakibacter xylanolyticus</name>
    <dbReference type="NCBI Taxonomy" id="990"/>
    <lineage>
        <taxon>Bacteria</taxon>
        <taxon>Pseudomonadati</taxon>
        <taxon>Bacteroidota</taxon>
        <taxon>Bacteroidia</taxon>
        <taxon>Marinilabiliales</taxon>
        <taxon>Marinilabiliaceae</taxon>
        <taxon>Breznakibacter</taxon>
    </lineage>
</organism>
<proteinExistence type="predicted"/>
<comment type="caution">
    <text evidence="1">The sequence shown here is derived from an EMBL/GenBank/DDBJ whole genome shotgun (WGS) entry which is preliminary data.</text>
</comment>
<dbReference type="PANTHER" id="PTHR30469">
    <property type="entry name" value="MULTIDRUG RESISTANCE PROTEIN MDTA"/>
    <property type="match status" value="1"/>
</dbReference>
<dbReference type="GO" id="GO:0015562">
    <property type="term" value="F:efflux transmembrane transporter activity"/>
    <property type="evidence" value="ECO:0007669"/>
    <property type="project" value="TreeGrafter"/>
</dbReference>
<protein>
    <submittedName>
        <fullName evidence="1">HlyD family secretion protein</fullName>
    </submittedName>
</protein>
<name>A0A2W7Q804_9BACT</name>
<dbReference type="PANTHER" id="PTHR30469:SF15">
    <property type="entry name" value="HLYD FAMILY OF SECRETION PROTEINS"/>
    <property type="match status" value="1"/>
</dbReference>
<gene>
    <name evidence="1" type="ORF">LX69_01292</name>
</gene>
<evidence type="ECO:0000313" key="1">
    <source>
        <dbReference type="EMBL" id="PZX17879.1"/>
    </source>
</evidence>
<dbReference type="OrthoDB" id="9778236at2"/>
<dbReference type="AlphaFoldDB" id="A0A2W7Q804"/>
<dbReference type="Proteomes" id="UP000249239">
    <property type="component" value="Unassembled WGS sequence"/>
</dbReference>
<accession>A0A2W7Q804</accession>
<dbReference type="EMBL" id="QKZK01000008">
    <property type="protein sequence ID" value="PZX17879.1"/>
    <property type="molecule type" value="Genomic_DNA"/>
</dbReference>
<keyword evidence="2" id="KW-1185">Reference proteome</keyword>
<reference evidence="1 2" key="1">
    <citation type="submission" date="2018-06" db="EMBL/GenBank/DDBJ databases">
        <title>Genomic Encyclopedia of Archaeal and Bacterial Type Strains, Phase II (KMG-II): from individual species to whole genera.</title>
        <authorList>
            <person name="Goeker M."/>
        </authorList>
    </citation>
    <scope>NUCLEOTIDE SEQUENCE [LARGE SCALE GENOMIC DNA]</scope>
    <source>
        <strain evidence="1 2">DSM 6779</strain>
    </source>
</reference>
<sequence length="295" mass="32309">MKRFKYSYIWMMLLLSSCGNGNHRSDAYGNFESTEIIISAEAAGKVMAVFVEEGDPVMAGDVICLIDTVPLHLQKQQLIAGKTAVMTGMRKISTAIDVQKAQKQMLENDLVRLEKMKAGNAATAKQYDDATGQMDVIDRQIDNTRAQLDGIHAELTLADAKIASLNDQLTRCTVKAPQVGTILSKLTEVGELLTPGRPIVKLANLNPMILRAYISGDMLPQVKIGHEVNVLIDRDGNANDTLPGTITWVSSTAEFTPKIIQTKQERVNQVYAFKVTVPNDGRIKIGMPGEVVLIK</sequence>
<dbReference type="RefSeq" id="WP_111444996.1">
    <property type="nucleotide sequence ID" value="NZ_QKZK01000008.1"/>
</dbReference>